<evidence type="ECO:0000313" key="4">
    <source>
        <dbReference type="Proteomes" id="UP000199052"/>
    </source>
</evidence>
<feature type="transmembrane region" description="Helical" evidence="1">
    <location>
        <begin position="37"/>
        <end position="56"/>
    </location>
</feature>
<dbReference type="EMBL" id="JACBZA010000001">
    <property type="protein sequence ID" value="NYH81335.1"/>
    <property type="molecule type" value="Genomic_DNA"/>
</dbReference>
<dbReference type="STRING" id="504797.SAMN05421678_102192"/>
<keyword evidence="1" id="KW-0472">Membrane</keyword>
<gene>
    <name evidence="2" type="ORF">FHR37_000186</name>
    <name evidence="3" type="ORF">SAMN05421678_102192</name>
</gene>
<keyword evidence="1" id="KW-1133">Transmembrane helix</keyword>
<feature type="transmembrane region" description="Helical" evidence="1">
    <location>
        <begin position="12"/>
        <end position="31"/>
    </location>
</feature>
<dbReference type="Proteomes" id="UP000199052">
    <property type="component" value="Unassembled WGS sequence"/>
</dbReference>
<evidence type="ECO:0000313" key="5">
    <source>
        <dbReference type="Proteomes" id="UP000533017"/>
    </source>
</evidence>
<evidence type="ECO:0000313" key="3">
    <source>
        <dbReference type="EMBL" id="SFF79898.1"/>
    </source>
</evidence>
<dbReference type="OrthoDB" id="4829901at2"/>
<proteinExistence type="predicted"/>
<name>A0A1I2LMY2_9ACTN</name>
<keyword evidence="5" id="KW-1185">Reference proteome</keyword>
<keyword evidence="1" id="KW-0812">Transmembrane</keyword>
<organism evidence="3 4">
    <name type="scientific">Actinopolymorpha cephalotaxi</name>
    <dbReference type="NCBI Taxonomy" id="504797"/>
    <lineage>
        <taxon>Bacteria</taxon>
        <taxon>Bacillati</taxon>
        <taxon>Actinomycetota</taxon>
        <taxon>Actinomycetes</taxon>
        <taxon>Propionibacteriales</taxon>
        <taxon>Actinopolymorphaceae</taxon>
        <taxon>Actinopolymorpha</taxon>
    </lineage>
</organism>
<evidence type="ECO:0000313" key="2">
    <source>
        <dbReference type="EMBL" id="NYH81335.1"/>
    </source>
</evidence>
<reference evidence="2 5" key="2">
    <citation type="submission" date="2020-07" db="EMBL/GenBank/DDBJ databases">
        <title>Sequencing the genomes of 1000 actinobacteria strains.</title>
        <authorList>
            <person name="Klenk H.-P."/>
        </authorList>
    </citation>
    <scope>NUCLEOTIDE SEQUENCE [LARGE SCALE GENOMIC DNA]</scope>
    <source>
        <strain evidence="2 5">DSM 45117</strain>
    </source>
</reference>
<sequence length="172" mass="19016">MNGWARRVPGVLRGLVVTAAAAGLAYALLVLVFHARVPYPLCLAVVLVVVLGRLLVRAFTPPPAGRALVREDTSGTVYGVPDRPFADVRRWEERLDLMRGDRDYYERVVRPAIAAVVDERLRVGHGVTRDGQPDRSRELVGARMWDLLTTTQSRRPPSPGELADVIAEVEDL</sequence>
<protein>
    <submittedName>
        <fullName evidence="3">Uncharacterized protein</fullName>
    </submittedName>
</protein>
<accession>A0A1I2LMY2</accession>
<dbReference type="Proteomes" id="UP000533017">
    <property type="component" value="Unassembled WGS sequence"/>
</dbReference>
<dbReference type="RefSeq" id="WP_092881196.1">
    <property type="nucleotide sequence ID" value="NZ_FOOI01000002.1"/>
</dbReference>
<dbReference type="EMBL" id="FOOI01000002">
    <property type="protein sequence ID" value="SFF79898.1"/>
    <property type="molecule type" value="Genomic_DNA"/>
</dbReference>
<evidence type="ECO:0000256" key="1">
    <source>
        <dbReference type="SAM" id="Phobius"/>
    </source>
</evidence>
<reference evidence="3 4" key="1">
    <citation type="submission" date="2016-10" db="EMBL/GenBank/DDBJ databases">
        <authorList>
            <person name="de Groot N.N."/>
        </authorList>
    </citation>
    <scope>NUCLEOTIDE SEQUENCE [LARGE SCALE GENOMIC DNA]</scope>
    <source>
        <strain evidence="3 4">CPCC 202808</strain>
    </source>
</reference>
<dbReference type="AlphaFoldDB" id="A0A1I2LMY2"/>